<keyword evidence="2" id="KW-1185">Reference proteome</keyword>
<dbReference type="RefSeq" id="WP_319787063.1">
    <property type="nucleotide sequence ID" value="NZ_JAWXRD010000040.1"/>
</dbReference>
<dbReference type="EMBL" id="JAWXRD010000040">
    <property type="protein sequence ID" value="MDX6042789.1"/>
    <property type="molecule type" value="Genomic_DNA"/>
</dbReference>
<accession>A0ABU4QWT3</accession>
<name>A0ABU4QWT3_9ENTR</name>
<evidence type="ECO:0000313" key="1">
    <source>
        <dbReference type="EMBL" id="MDX6042789.1"/>
    </source>
</evidence>
<sequence length="98" mass="10700">MAQGLQCWNSAGVLVVDLGDYNMRYMGSYSITATTASSYTVTVPGMKTTGWIAYYAPSTDVFNEWSVICNNGSMTIIYLPTGSPFAGTYSFSVYKWAV</sequence>
<evidence type="ECO:0000313" key="2">
    <source>
        <dbReference type="Proteomes" id="UP001275664"/>
    </source>
</evidence>
<protein>
    <submittedName>
        <fullName evidence="1">Uncharacterized protein</fullName>
    </submittedName>
</protein>
<gene>
    <name evidence="1" type="ORF">SIK69_21600</name>
</gene>
<dbReference type="Proteomes" id="UP001275664">
    <property type="component" value="Unassembled WGS sequence"/>
</dbReference>
<reference evidence="1 2" key="1">
    <citation type="submission" date="2023-11" db="EMBL/GenBank/DDBJ databases">
        <title>Scandinavium wanjuensis sp. nov., isolated from lettuce South Korea.</title>
        <authorList>
            <person name="Park J."/>
            <person name="Park S."/>
            <person name="Oh K.K."/>
            <person name="Cho G.S."/>
            <person name="Franz C.M.A.P."/>
        </authorList>
    </citation>
    <scope>NUCLEOTIDE SEQUENCE [LARGE SCALE GENOMIC DNA]</scope>
    <source>
        <strain evidence="1 2">V105_6</strain>
    </source>
</reference>
<proteinExistence type="predicted"/>
<comment type="caution">
    <text evidence="1">The sequence shown here is derived from an EMBL/GenBank/DDBJ whole genome shotgun (WGS) entry which is preliminary data.</text>
</comment>
<organism evidence="1 2">
    <name type="scientific">Scandinavium lactucae</name>
    <dbReference type="NCBI Taxonomy" id="3095028"/>
    <lineage>
        <taxon>Bacteria</taxon>
        <taxon>Pseudomonadati</taxon>
        <taxon>Pseudomonadota</taxon>
        <taxon>Gammaproteobacteria</taxon>
        <taxon>Enterobacterales</taxon>
        <taxon>Enterobacteriaceae</taxon>
        <taxon>Scandinavium</taxon>
    </lineage>
</organism>